<organism evidence="2 3">
    <name type="scientific">Schistocephalus solidus</name>
    <name type="common">Tapeworm</name>
    <dbReference type="NCBI Taxonomy" id="70667"/>
    <lineage>
        <taxon>Eukaryota</taxon>
        <taxon>Metazoa</taxon>
        <taxon>Spiralia</taxon>
        <taxon>Lophotrochozoa</taxon>
        <taxon>Platyhelminthes</taxon>
        <taxon>Cestoda</taxon>
        <taxon>Eucestoda</taxon>
        <taxon>Diphyllobothriidea</taxon>
        <taxon>Diphyllobothriidae</taxon>
        <taxon>Schistocephalus</taxon>
    </lineage>
</organism>
<dbReference type="EMBL" id="UYSU01053919">
    <property type="protein sequence ID" value="VDM06567.1"/>
    <property type="molecule type" value="Genomic_DNA"/>
</dbReference>
<feature type="compositionally biased region" description="Low complexity" evidence="1">
    <location>
        <begin position="74"/>
        <end position="87"/>
    </location>
</feature>
<name>A0A3P7DPT9_SCHSO</name>
<dbReference type="AlphaFoldDB" id="A0A3P7DPT9"/>
<sequence length="95" mass="10079">MFPSPYPSPFALPPLSSSQPTPLSPPTSPLRPRTLSSLSHSLSPPLFYSYLTPSPLLPLPSPFPAITWGRQTLTNNVSSPNPPTVSSGESPGLLE</sequence>
<dbReference type="Proteomes" id="UP000275846">
    <property type="component" value="Unassembled WGS sequence"/>
</dbReference>
<accession>A0A3P7DPT9</accession>
<feature type="region of interest" description="Disordered" evidence="1">
    <location>
        <begin position="72"/>
        <end position="95"/>
    </location>
</feature>
<evidence type="ECO:0000313" key="3">
    <source>
        <dbReference type="Proteomes" id="UP000275846"/>
    </source>
</evidence>
<reference evidence="2 3" key="1">
    <citation type="submission" date="2018-11" db="EMBL/GenBank/DDBJ databases">
        <authorList>
            <consortium name="Pathogen Informatics"/>
        </authorList>
    </citation>
    <scope>NUCLEOTIDE SEQUENCE [LARGE SCALE GENOMIC DNA]</scope>
    <source>
        <strain evidence="2 3">NST_G2</strain>
    </source>
</reference>
<evidence type="ECO:0000313" key="2">
    <source>
        <dbReference type="EMBL" id="VDM06567.1"/>
    </source>
</evidence>
<keyword evidence="3" id="KW-1185">Reference proteome</keyword>
<gene>
    <name evidence="2" type="ORF">SSLN_LOCUS20181</name>
</gene>
<evidence type="ECO:0000256" key="1">
    <source>
        <dbReference type="SAM" id="MobiDB-lite"/>
    </source>
</evidence>
<protein>
    <submittedName>
        <fullName evidence="2">Uncharacterized protein</fullName>
    </submittedName>
</protein>
<proteinExistence type="predicted"/>
<feature type="region of interest" description="Disordered" evidence="1">
    <location>
        <begin position="1"/>
        <end position="38"/>
    </location>
</feature>
<feature type="compositionally biased region" description="Pro residues" evidence="1">
    <location>
        <begin position="1"/>
        <end position="12"/>
    </location>
</feature>